<accession>A0A290Z1I4</accession>
<protein>
    <recommendedName>
        <fullName evidence="3">DUF3558 domain-containing protein</fullName>
    </recommendedName>
</protein>
<dbReference type="Proteomes" id="UP000218505">
    <property type="component" value="Chromosome"/>
</dbReference>
<dbReference type="AlphaFoldDB" id="A0A290Z1I4"/>
<gene>
    <name evidence="1" type="ORF">CNX65_05795</name>
</gene>
<reference evidence="1" key="1">
    <citation type="submission" date="2017-09" db="EMBL/GenBank/DDBJ databases">
        <title>Complete Genome Sequence of ansamitocin-producing Bacterium Actinosynnema pretiosum X47.</title>
        <authorList>
            <person name="Cao G."/>
            <person name="Zong G."/>
            <person name="Zhong C."/>
            <person name="Fu J."/>
        </authorList>
    </citation>
    <scope>NUCLEOTIDE SEQUENCE [LARGE SCALE GENOMIC DNA]</scope>
    <source>
        <strain evidence="1">X47</strain>
    </source>
</reference>
<organism evidence="1 2">
    <name type="scientific">Actinosynnema pretiosum</name>
    <dbReference type="NCBI Taxonomy" id="42197"/>
    <lineage>
        <taxon>Bacteria</taxon>
        <taxon>Bacillati</taxon>
        <taxon>Actinomycetota</taxon>
        <taxon>Actinomycetes</taxon>
        <taxon>Pseudonocardiales</taxon>
        <taxon>Pseudonocardiaceae</taxon>
        <taxon>Actinosynnema</taxon>
    </lineage>
</organism>
<evidence type="ECO:0000313" key="2">
    <source>
        <dbReference type="Proteomes" id="UP000218505"/>
    </source>
</evidence>
<evidence type="ECO:0008006" key="3">
    <source>
        <dbReference type="Google" id="ProtNLM"/>
    </source>
</evidence>
<keyword evidence="2" id="KW-1185">Reference proteome</keyword>
<dbReference type="RefSeq" id="WP_096491835.1">
    <property type="nucleotide sequence ID" value="NZ_CP023445.1"/>
</dbReference>
<proteinExistence type="predicted"/>
<dbReference type="EMBL" id="CP023445">
    <property type="protein sequence ID" value="ATE52852.1"/>
    <property type="molecule type" value="Genomic_DNA"/>
</dbReference>
<sequence>MRRASAAWALALVVAGCTGGQEPVPGGTTAAGPTSTGAANGANCARFAPADVVGPALGLVLGNPREFVDGQTLTCEYARGGVETEVRFRSGVDAEAFAGGRKAAEDDGLRVVDLPDFHEQAYAATRGSGEVVQTSVVARQGGLEVSVTSGANETSARGLVTRLIERRS</sequence>
<dbReference type="PROSITE" id="PS51257">
    <property type="entry name" value="PROKAR_LIPOPROTEIN"/>
    <property type="match status" value="1"/>
</dbReference>
<evidence type="ECO:0000313" key="1">
    <source>
        <dbReference type="EMBL" id="ATE52852.1"/>
    </source>
</evidence>
<dbReference type="KEGG" id="apre:CNX65_05795"/>
<name>A0A290Z1I4_9PSEU</name>